<protein>
    <submittedName>
        <fullName evidence="3">SH2 domain-containing protein</fullName>
    </submittedName>
</protein>
<evidence type="ECO:0000313" key="3">
    <source>
        <dbReference type="WBParaSite" id="ACRNAN_Path_1408.g5529.t1"/>
    </source>
</evidence>
<name>A0A914C073_9BILA</name>
<keyword evidence="2" id="KW-1185">Reference proteome</keyword>
<dbReference type="Gene3D" id="3.30.505.10">
    <property type="entry name" value="SH2 domain"/>
    <property type="match status" value="1"/>
</dbReference>
<dbReference type="WBParaSite" id="ACRNAN_Path_1408.g5529.t1">
    <property type="protein sequence ID" value="ACRNAN_Path_1408.g5529.t1"/>
    <property type="gene ID" value="ACRNAN_Path_1408.g5529"/>
</dbReference>
<evidence type="ECO:0000256" key="1">
    <source>
        <dbReference type="SAM" id="MobiDB-lite"/>
    </source>
</evidence>
<sequence>MASTSSFPIVKEEPLDGIEPATEANNNPRLDNNGMEEMDNKAMPYFDLEMSKNNQYGLINEKNINHYYLPMGKHIGKEVYSLIYFSPEPITYIKNRFLTFPNGGFLLRWANTQKSFMKLYVRSRLPHIEDQKGGIYKRSVHLSDQGFSLENSNITFPSLQELVQHYTIFEEDLPHKLVEVPINPYFDSPNIENFQINQENPIRKDTGQRTYGRPPKKKAKRAKFNPIFTSNQEREGKLEFPESPLFEASPNLSRASSIVRIRKNDRRLSMAKLQTPNVIKNNFMTVIINDHMPEYGEPTFHAPNESKTYVTDRRHISCKSRRLNGHEYNFTCCRPESRWTTKGVLHIFRCHDCSSYVNKFKHSPIFDDLRRSIPYLAVLGGKIIHDPDEPDGKTHMCTSDYKIGGTQNIKIEPSDEPNESYDAPNPAVFDIYQKELPPLEKIVKEIESDQNKNPTVSEPTSNVAEEESTEAGPSTYKNIYSENGNKCAEKRFGFLKKLDKKKKMRERSLKAWEKKRQELDEMEQATSQPEIEFNASDVVIKSEPIESWENMVNEGSNENSLLTNQTSEEANDLSEKQEKEHNVTVETYDMGVSIKQEPAEHTQLDEIVPELNPFNFGSESIQPDEIDAEQGMELISDLFHHSNELSDQISNPDHGNKLFDQIASRDYALMVYRANSRESNKERRVACLSKSLPGHKYMFFIRESTYSYEKSYGYCHACYEYRNTFDAHFGNGHRKNSKTLNKHIPTVIVDAKNHSVLTDPDKPTGVSHCCVPMQIEEAPLPNQADNTSLLAQNIETLFNIQEETNNGPFIDVRNKFGTIYFDPCNDENGTMVFYLSRKYTAFNYEFMRDTVDPIPTEFGPAYVFMCKNCQKLKTNIDDLNDIPRIYVVNGNEAVHSDPDNPINGPHSCVPIYLESQTEKRRTRNFVKETDPKPSTSTSFQFVPAPVAKKEKPRIDHNPMGQEFLLRIQEEFNNAVLDPDCRIRKLRIRPNKNAEKELLSIKTAKKSKIIMKMHQPKSYTKLIKQEVGVLPIPKIGQLYQSTHSRMIRDAMINLMKEGRTYVGLKALYNQIERDNPDIDIQKSMNYIKKALIAGLRNGAFKSYKNRDEFSSKFALGSGEASKKRKSIDGGVEESTEYATKKIQIIFQEVDKILGFRIMAGRRQFLLRILGEKNARWIAEGKLTGSNKDKAALMISNRSREMLNDYLAGIGQSRLKQFKFKYRCYGKPPVQKEKKTGKKNALENDLLRRWQQMRAENQERNLMDIESLATQAARGIIKMEPPDGLEVSEEPQEFSGHNNPLEIIKQEIDDMEN</sequence>
<dbReference type="SUPFAM" id="SSF55550">
    <property type="entry name" value="SH2 domain"/>
    <property type="match status" value="1"/>
</dbReference>
<organism evidence="2 3">
    <name type="scientific">Acrobeloides nanus</name>
    <dbReference type="NCBI Taxonomy" id="290746"/>
    <lineage>
        <taxon>Eukaryota</taxon>
        <taxon>Metazoa</taxon>
        <taxon>Ecdysozoa</taxon>
        <taxon>Nematoda</taxon>
        <taxon>Chromadorea</taxon>
        <taxon>Rhabditida</taxon>
        <taxon>Tylenchina</taxon>
        <taxon>Cephalobomorpha</taxon>
        <taxon>Cephaloboidea</taxon>
        <taxon>Cephalobidae</taxon>
        <taxon>Acrobeloides</taxon>
    </lineage>
</organism>
<feature type="region of interest" description="Disordered" evidence="1">
    <location>
        <begin position="920"/>
        <end position="939"/>
    </location>
</feature>
<feature type="region of interest" description="Disordered" evidence="1">
    <location>
        <begin position="446"/>
        <end position="477"/>
    </location>
</feature>
<proteinExistence type="predicted"/>
<evidence type="ECO:0000313" key="2">
    <source>
        <dbReference type="Proteomes" id="UP000887540"/>
    </source>
</evidence>
<accession>A0A914C073</accession>
<feature type="compositionally biased region" description="Polar residues" evidence="1">
    <location>
        <begin position="451"/>
        <end position="463"/>
    </location>
</feature>
<feature type="compositionally biased region" description="Basic and acidic residues" evidence="1">
    <location>
        <begin position="1302"/>
        <end position="1311"/>
    </location>
</feature>
<feature type="region of interest" description="Disordered" evidence="1">
    <location>
        <begin position="1280"/>
        <end position="1311"/>
    </location>
</feature>
<dbReference type="InterPro" id="IPR036860">
    <property type="entry name" value="SH2_dom_sf"/>
</dbReference>
<dbReference type="Proteomes" id="UP000887540">
    <property type="component" value="Unplaced"/>
</dbReference>
<reference evidence="3" key="1">
    <citation type="submission" date="2022-11" db="UniProtKB">
        <authorList>
            <consortium name="WormBaseParasite"/>
        </authorList>
    </citation>
    <scope>IDENTIFICATION</scope>
</reference>
<feature type="region of interest" description="Disordered" evidence="1">
    <location>
        <begin position="12"/>
        <end position="36"/>
    </location>
</feature>